<keyword evidence="2" id="KW-1185">Reference proteome</keyword>
<dbReference type="OrthoDB" id="5242148at2759"/>
<name>A0A2P5HPQ4_DIAHE</name>
<dbReference type="InParanoid" id="A0A2P5HPQ4"/>
<dbReference type="EMBL" id="MAVT02001049">
    <property type="protein sequence ID" value="POS72243.1"/>
    <property type="molecule type" value="Genomic_DNA"/>
</dbReference>
<dbReference type="AlphaFoldDB" id="A0A2P5HPQ4"/>
<reference evidence="1" key="1">
    <citation type="submission" date="2017-09" db="EMBL/GenBank/DDBJ databases">
        <title>Polyketide synthases of a Diaporthe helianthi virulent isolate.</title>
        <authorList>
            <person name="Baroncelli R."/>
        </authorList>
    </citation>
    <scope>NUCLEOTIDE SEQUENCE [LARGE SCALE GENOMIC DNA]</scope>
    <source>
        <strain evidence="1">7/96</strain>
    </source>
</reference>
<proteinExistence type="predicted"/>
<evidence type="ECO:0000313" key="1">
    <source>
        <dbReference type="EMBL" id="POS72243.1"/>
    </source>
</evidence>
<organism evidence="1 2">
    <name type="scientific">Diaporthe helianthi</name>
    <dbReference type="NCBI Taxonomy" id="158607"/>
    <lineage>
        <taxon>Eukaryota</taxon>
        <taxon>Fungi</taxon>
        <taxon>Dikarya</taxon>
        <taxon>Ascomycota</taxon>
        <taxon>Pezizomycotina</taxon>
        <taxon>Sordariomycetes</taxon>
        <taxon>Sordariomycetidae</taxon>
        <taxon>Diaporthales</taxon>
        <taxon>Diaporthaceae</taxon>
        <taxon>Diaporthe</taxon>
    </lineage>
</organism>
<evidence type="ECO:0000313" key="2">
    <source>
        <dbReference type="Proteomes" id="UP000094444"/>
    </source>
</evidence>
<gene>
    <name evidence="1" type="ORF">DHEL01_v209366</name>
</gene>
<protein>
    <submittedName>
        <fullName evidence="1">Uncharacterized protein</fullName>
    </submittedName>
</protein>
<sequence length="326" mass="38141">MGEATFELHEPLSSASHQRLSFTTNFHEGNDIPAFLAGHQVHRLALQPFRNRLRELQHISLHGSSIGLSRVLAATTLRDFMSQLVPDPKQLLLEANNARVWHTVLYNTCRPHPHELTAPLRKVLDRGAEVASIWDLKMLVQRKTSKDPQWYMNLYMCAIHYLLYLMLETYIRYMPWRGPDGGNNDQETFNAAFHCFLEVSMEVYEMSLALPNVWRWPKWTPARKLERHINIRLAHTLLQARRYARNSDWMMALALGYHVAKRVVELTPGPVSELSWWRWMGPFEAWRTQGVQDRIFCIINDEEMRRRGVVRWTGRHPGLLLLTPSE</sequence>
<accession>A0A2P5HPQ4</accession>
<dbReference type="Proteomes" id="UP000094444">
    <property type="component" value="Unassembled WGS sequence"/>
</dbReference>
<comment type="caution">
    <text evidence="1">The sequence shown here is derived from an EMBL/GenBank/DDBJ whole genome shotgun (WGS) entry which is preliminary data.</text>
</comment>